<gene>
    <name evidence="2" type="ORF">ACFO5I_06635</name>
</gene>
<dbReference type="GO" id="GO:0051213">
    <property type="term" value="F:dioxygenase activity"/>
    <property type="evidence" value="ECO:0007669"/>
    <property type="project" value="UniProtKB-KW"/>
</dbReference>
<dbReference type="PANTHER" id="PTHR36110:SF3">
    <property type="entry name" value="VOC DOMAIN-CONTAINING PROTEIN"/>
    <property type="match status" value="1"/>
</dbReference>
<evidence type="ECO:0000259" key="1">
    <source>
        <dbReference type="PROSITE" id="PS51819"/>
    </source>
</evidence>
<dbReference type="InterPro" id="IPR037523">
    <property type="entry name" value="VOC_core"/>
</dbReference>
<dbReference type="CDD" id="cd08347">
    <property type="entry name" value="PcpA_C_like"/>
    <property type="match status" value="1"/>
</dbReference>
<dbReference type="InterPro" id="IPR004360">
    <property type="entry name" value="Glyas_Fos-R_dOase_dom"/>
</dbReference>
<dbReference type="SUPFAM" id="SSF54593">
    <property type="entry name" value="Glyoxalase/Bleomycin resistance protein/Dihydroxybiphenyl dioxygenase"/>
    <property type="match status" value="1"/>
</dbReference>
<evidence type="ECO:0000313" key="3">
    <source>
        <dbReference type="Proteomes" id="UP001595969"/>
    </source>
</evidence>
<dbReference type="InterPro" id="IPR029068">
    <property type="entry name" value="Glyas_Bleomycin-R_OHBP_Dase"/>
</dbReference>
<organism evidence="2 3">
    <name type="scientific">Enterococcus lemanii</name>
    <dbReference type="NCBI Taxonomy" id="1159752"/>
    <lineage>
        <taxon>Bacteria</taxon>
        <taxon>Bacillati</taxon>
        <taxon>Bacillota</taxon>
        <taxon>Bacilli</taxon>
        <taxon>Lactobacillales</taxon>
        <taxon>Enterococcaceae</taxon>
        <taxon>Enterococcus</taxon>
    </lineage>
</organism>
<dbReference type="Pfam" id="PF00903">
    <property type="entry name" value="Glyoxalase"/>
    <property type="match status" value="1"/>
</dbReference>
<reference evidence="3" key="1">
    <citation type="journal article" date="2019" name="Int. J. Syst. Evol. Microbiol.">
        <title>The Global Catalogue of Microorganisms (GCM) 10K type strain sequencing project: providing services to taxonomists for standard genome sequencing and annotation.</title>
        <authorList>
            <consortium name="The Broad Institute Genomics Platform"/>
            <consortium name="The Broad Institute Genome Sequencing Center for Infectious Disease"/>
            <person name="Wu L."/>
            <person name="Ma J."/>
        </authorList>
    </citation>
    <scope>NUCLEOTIDE SEQUENCE [LARGE SCALE GENOMIC DNA]</scope>
    <source>
        <strain evidence="3">CGMCC 1.19032</strain>
    </source>
</reference>
<proteinExistence type="predicted"/>
<keyword evidence="2" id="KW-0560">Oxidoreductase</keyword>
<dbReference type="PROSITE" id="PS51819">
    <property type="entry name" value="VOC"/>
    <property type="match status" value="1"/>
</dbReference>
<accession>A0ABV9MX66</accession>
<name>A0ABV9MX66_9ENTE</name>
<sequence>MKQTDYPLGLHHVTAMTSDVEKNYRFFTEILGMRLVKKTVNQDDIQTYHTYYADDKGTPGTTMTFFDFPGNPQGIKGTNSVTRTSFRVPNDRALDYYLTRFAEFKIKHEAITEVFGKKVLRFWDFDNQAYQLISDENNHGMAPGTPWQKGPVPVDYAIYGLGPVEITVSYFADFLAVFEKVFQFKVVAEEGDHVLLEVGEGGNGAQVILIKDTKQAVGQQGYGEVHHIAFRLAQAESLKVWETLLNVEGFPNSGFVERFYFKSLYVRIGHILVEFATDEPGFTVDEPYETLGESLALPPFLEPNRTYIESQVKPFKTN</sequence>
<keyword evidence="2" id="KW-0223">Dioxygenase</keyword>
<protein>
    <submittedName>
        <fullName evidence="2">Ring-cleaving dioxygenase</fullName>
    </submittedName>
</protein>
<feature type="domain" description="VOC" evidence="1">
    <location>
        <begin position="9"/>
        <end position="135"/>
    </location>
</feature>
<keyword evidence="3" id="KW-1185">Reference proteome</keyword>
<dbReference type="Proteomes" id="UP001595969">
    <property type="component" value="Unassembled WGS sequence"/>
</dbReference>
<dbReference type="PANTHER" id="PTHR36110">
    <property type="entry name" value="RING-CLEAVING DIOXYGENASE MHQE-RELATED"/>
    <property type="match status" value="1"/>
</dbReference>
<dbReference type="InterPro" id="IPR052537">
    <property type="entry name" value="Extradiol_RC_dioxygenase"/>
</dbReference>
<dbReference type="RefSeq" id="WP_204655131.1">
    <property type="nucleotide sequence ID" value="NZ_JAFBFD010000060.1"/>
</dbReference>
<dbReference type="Gene3D" id="3.10.180.10">
    <property type="entry name" value="2,3-Dihydroxybiphenyl 1,2-Dioxygenase, domain 1"/>
    <property type="match status" value="2"/>
</dbReference>
<dbReference type="EMBL" id="JBHSGS010000038">
    <property type="protein sequence ID" value="MFC4719405.1"/>
    <property type="molecule type" value="Genomic_DNA"/>
</dbReference>
<evidence type="ECO:0000313" key="2">
    <source>
        <dbReference type="EMBL" id="MFC4719405.1"/>
    </source>
</evidence>
<comment type="caution">
    <text evidence="2">The sequence shown here is derived from an EMBL/GenBank/DDBJ whole genome shotgun (WGS) entry which is preliminary data.</text>
</comment>